<dbReference type="PANTHER" id="PTHR45724:SF13">
    <property type="entry name" value="AQUAPORIN NIP1-1-RELATED"/>
    <property type="match status" value="1"/>
</dbReference>
<accession>A0A5B8V652</accession>
<evidence type="ECO:0000256" key="7">
    <source>
        <dbReference type="SAM" id="Phobius"/>
    </source>
</evidence>
<dbReference type="Pfam" id="PF00230">
    <property type="entry name" value="MIP"/>
    <property type="match status" value="1"/>
</dbReference>
<sequence length="275" mass="30568">MRAMLIRVITGKRGLIQMTASFKKNWIHYVQEAFGLAIFMISACFFGALLWGNDASFHFTITNETLRNVITGILMGSTALFIFYSPFTAPSGSHINPAVTITFLRLKKMCRYDAVFYIIFQCIGGTLAVYIMATLLGNVLTTAPVNYAVTIPGKAGVVAAAITEYIIAMIMMTMVLFTSSSEKFKKYTRIISGCFVCLNVIFAGPISGFGMNPARSLASAFPAHNYTAFWIYMIIPFAGMLSAAELYLYVQKKKKIKEDRTIISDYLSKKKIKIL</sequence>
<feature type="transmembrane region" description="Helical" evidence="7">
    <location>
        <begin position="33"/>
        <end position="53"/>
    </location>
</feature>
<feature type="transmembrane region" description="Helical" evidence="7">
    <location>
        <begin position="114"/>
        <end position="136"/>
    </location>
</feature>
<keyword evidence="3 6" id="KW-0812">Transmembrane</keyword>
<dbReference type="GO" id="GO:0015267">
    <property type="term" value="F:channel activity"/>
    <property type="evidence" value="ECO:0007669"/>
    <property type="project" value="InterPro"/>
</dbReference>
<feature type="transmembrane region" description="Helical" evidence="7">
    <location>
        <begin position="229"/>
        <end position="250"/>
    </location>
</feature>
<dbReference type="Gene3D" id="1.20.1080.10">
    <property type="entry name" value="Glycerol uptake facilitator protein"/>
    <property type="match status" value="1"/>
</dbReference>
<dbReference type="InterPro" id="IPR000425">
    <property type="entry name" value="MIP"/>
</dbReference>
<keyword evidence="4 7" id="KW-1133">Transmembrane helix</keyword>
<feature type="transmembrane region" description="Helical" evidence="7">
    <location>
        <begin position="190"/>
        <end position="209"/>
    </location>
</feature>
<reference evidence="8 9" key="1">
    <citation type="journal article" date="2016" name="Int. J. Syst. Evol. Microbiol.">
        <title>Panacibacter ginsenosidivorans gen. nov., sp. nov., with ginsenoside converting activity isolated from soil of a ginseng field.</title>
        <authorList>
            <person name="Siddiqi M.Z."/>
            <person name="Muhammad Shafi S."/>
            <person name="Choi K.D."/>
            <person name="Im W.T."/>
        </authorList>
    </citation>
    <scope>NUCLEOTIDE SEQUENCE [LARGE SCALE GENOMIC DNA]</scope>
    <source>
        <strain evidence="8 9">Gsoil1550</strain>
    </source>
</reference>
<comment type="subcellular location">
    <subcellularLocation>
        <location evidence="1">Membrane</location>
        <topology evidence="1">Multi-pass membrane protein</topology>
    </subcellularLocation>
</comment>
<evidence type="ECO:0000256" key="1">
    <source>
        <dbReference type="ARBA" id="ARBA00004141"/>
    </source>
</evidence>
<feature type="transmembrane region" description="Helical" evidence="7">
    <location>
        <begin position="65"/>
        <end position="84"/>
    </location>
</feature>
<proteinExistence type="inferred from homology"/>
<keyword evidence="5 7" id="KW-0472">Membrane</keyword>
<evidence type="ECO:0000256" key="2">
    <source>
        <dbReference type="ARBA" id="ARBA00022448"/>
    </source>
</evidence>
<dbReference type="PROSITE" id="PS00221">
    <property type="entry name" value="MIP"/>
    <property type="match status" value="1"/>
</dbReference>
<dbReference type="PANTHER" id="PTHR45724">
    <property type="entry name" value="AQUAPORIN NIP2-1"/>
    <property type="match status" value="1"/>
</dbReference>
<feature type="transmembrane region" description="Helical" evidence="7">
    <location>
        <begin position="156"/>
        <end position="178"/>
    </location>
</feature>
<keyword evidence="9" id="KW-1185">Reference proteome</keyword>
<gene>
    <name evidence="8" type="ORF">FRZ67_04415</name>
</gene>
<dbReference type="AlphaFoldDB" id="A0A5B8V652"/>
<evidence type="ECO:0000256" key="5">
    <source>
        <dbReference type="ARBA" id="ARBA00023136"/>
    </source>
</evidence>
<evidence type="ECO:0000313" key="9">
    <source>
        <dbReference type="Proteomes" id="UP000321533"/>
    </source>
</evidence>
<evidence type="ECO:0000256" key="3">
    <source>
        <dbReference type="ARBA" id="ARBA00022692"/>
    </source>
</evidence>
<evidence type="ECO:0000256" key="6">
    <source>
        <dbReference type="RuleBase" id="RU000477"/>
    </source>
</evidence>
<evidence type="ECO:0000313" key="8">
    <source>
        <dbReference type="EMBL" id="QEC66575.1"/>
    </source>
</evidence>
<dbReference type="InterPro" id="IPR022357">
    <property type="entry name" value="MIP_CS"/>
</dbReference>
<dbReference type="GO" id="GO:0016020">
    <property type="term" value="C:membrane"/>
    <property type="evidence" value="ECO:0007669"/>
    <property type="project" value="UniProtKB-SubCell"/>
</dbReference>
<dbReference type="KEGG" id="pgin:FRZ67_04415"/>
<protein>
    <submittedName>
        <fullName evidence="8">Aquaporin family protein</fullName>
    </submittedName>
</protein>
<dbReference type="EMBL" id="CP042435">
    <property type="protein sequence ID" value="QEC66575.1"/>
    <property type="molecule type" value="Genomic_DNA"/>
</dbReference>
<name>A0A5B8V652_9BACT</name>
<comment type="similarity">
    <text evidence="6">Belongs to the MIP/aquaporin (TC 1.A.8) family.</text>
</comment>
<dbReference type="InterPro" id="IPR023271">
    <property type="entry name" value="Aquaporin-like"/>
</dbReference>
<dbReference type="RefSeq" id="WP_147188375.1">
    <property type="nucleotide sequence ID" value="NZ_CP042435.1"/>
</dbReference>
<dbReference type="PRINTS" id="PR00783">
    <property type="entry name" value="MINTRINSICP"/>
</dbReference>
<evidence type="ECO:0000256" key="4">
    <source>
        <dbReference type="ARBA" id="ARBA00022989"/>
    </source>
</evidence>
<dbReference type="OrthoDB" id="9807293at2"/>
<dbReference type="Proteomes" id="UP000321533">
    <property type="component" value="Chromosome"/>
</dbReference>
<organism evidence="8 9">
    <name type="scientific">Panacibacter ginsenosidivorans</name>
    <dbReference type="NCBI Taxonomy" id="1813871"/>
    <lineage>
        <taxon>Bacteria</taxon>
        <taxon>Pseudomonadati</taxon>
        <taxon>Bacteroidota</taxon>
        <taxon>Chitinophagia</taxon>
        <taxon>Chitinophagales</taxon>
        <taxon>Chitinophagaceae</taxon>
        <taxon>Panacibacter</taxon>
    </lineage>
</organism>
<keyword evidence="2 6" id="KW-0813">Transport</keyword>
<dbReference type="InterPro" id="IPR034294">
    <property type="entry name" value="Aquaporin_transptr"/>
</dbReference>
<dbReference type="SUPFAM" id="SSF81338">
    <property type="entry name" value="Aquaporin-like"/>
    <property type="match status" value="1"/>
</dbReference>